<reference evidence="1 2" key="1">
    <citation type="submission" date="2024-03" db="EMBL/GenBank/DDBJ databases">
        <title>Cognatishimia coralii sp. nov., a marine bacterium isolated from coral surrounding seawater.</title>
        <authorList>
            <person name="Liu X."/>
            <person name="Liu S."/>
            <person name="Sun H."/>
            <person name="Zhang Y."/>
        </authorList>
    </citation>
    <scope>NUCLEOTIDE SEQUENCE [LARGE SCALE GENOMIC DNA]</scope>
    <source>
        <strain evidence="1 2">D5M38</strain>
    </source>
</reference>
<dbReference type="EMBL" id="JBBGAZ010000018">
    <property type="protein sequence ID" value="MEJ5220144.1"/>
    <property type="molecule type" value="Genomic_DNA"/>
</dbReference>
<evidence type="ECO:0000313" key="2">
    <source>
        <dbReference type="Proteomes" id="UP001368270"/>
    </source>
</evidence>
<sequence length="372" mass="41989">MTEIARETELLTVLKTVTDQLNTLGEELIFIGECPNKFNDADHDDIWYAVQAGKTFWEQSHFFKYSSVPTVREHSSFTLDATEEQILEAGSAVASDRIAFLREQLGQLQKADWRGLCGWDALAALVYELDRWWLILERPNISDGEVFTWDFDGFFFVGAVERIDQVVGGNSALTFKSVSDEELDRLSGPSKAFFFPTCKEMSAHKKLSEITWSAVQEIRLATKDAVALKSGKSKGFHSTGAREWSANMPISYSGSLRHREGEYRKPTNGKWPKYQQNPRAEPTEYSDLAKALHTTIGRLEDHGWRGLFSEAFGETLEIGQTLAIFADKDLAALVRDNSAFLIEPKQISFLGIVDYPNCGRPDEVLSKLRLRL</sequence>
<accession>A0ABU8QL42</accession>
<proteinExistence type="predicted"/>
<dbReference type="Proteomes" id="UP001368270">
    <property type="component" value="Unassembled WGS sequence"/>
</dbReference>
<protein>
    <submittedName>
        <fullName evidence="1">Uncharacterized protein</fullName>
    </submittedName>
</protein>
<evidence type="ECO:0000313" key="1">
    <source>
        <dbReference type="EMBL" id="MEJ5220144.1"/>
    </source>
</evidence>
<dbReference type="RefSeq" id="WP_339404758.1">
    <property type="nucleotide sequence ID" value="NZ_JBBGAZ010000018.1"/>
</dbReference>
<gene>
    <name evidence="1" type="ORF">WG622_17955</name>
</gene>
<keyword evidence="2" id="KW-1185">Reference proteome</keyword>
<name>A0ABU8QL42_9RHOB</name>
<comment type="caution">
    <text evidence="1">The sequence shown here is derived from an EMBL/GenBank/DDBJ whole genome shotgun (WGS) entry which is preliminary data.</text>
</comment>
<organism evidence="1 2">
    <name type="scientific">Cognatishimia coralii</name>
    <dbReference type="NCBI Taxonomy" id="3083254"/>
    <lineage>
        <taxon>Bacteria</taxon>
        <taxon>Pseudomonadati</taxon>
        <taxon>Pseudomonadota</taxon>
        <taxon>Alphaproteobacteria</taxon>
        <taxon>Rhodobacterales</taxon>
        <taxon>Paracoccaceae</taxon>
        <taxon>Cognatishimia</taxon>
    </lineage>
</organism>